<sequence>MAAQYGRMQMCLNLLEKGANPSVLNAKKHTPIHLATEKDHPDIVKLFLSMQKDSKALLDYVSIKKGISESRWPNDLEGFTCAHIAAMKGSAAVMKELLKIDKKTVLESKDLEQKTVLHWAVMNGHKTLVKILLNSGADPSTEDEVNIEL</sequence>
<accession>A0A915KAE1</accession>
<dbReference type="AlphaFoldDB" id="A0A915KAE1"/>
<name>A0A915KAE1_ROMCU</name>
<proteinExistence type="predicted"/>
<evidence type="ECO:0000313" key="4">
    <source>
        <dbReference type="Proteomes" id="UP000887565"/>
    </source>
</evidence>
<evidence type="ECO:0000256" key="2">
    <source>
        <dbReference type="ARBA" id="ARBA00023043"/>
    </source>
</evidence>
<feature type="repeat" description="ANK" evidence="3">
    <location>
        <begin position="112"/>
        <end position="144"/>
    </location>
</feature>
<dbReference type="Pfam" id="PF12796">
    <property type="entry name" value="Ank_2"/>
    <property type="match status" value="2"/>
</dbReference>
<dbReference type="PRINTS" id="PR01415">
    <property type="entry name" value="ANKYRIN"/>
</dbReference>
<keyword evidence="1" id="KW-0677">Repeat</keyword>
<dbReference type="SUPFAM" id="SSF48403">
    <property type="entry name" value="Ankyrin repeat"/>
    <property type="match status" value="1"/>
</dbReference>
<dbReference type="InterPro" id="IPR002110">
    <property type="entry name" value="Ankyrin_rpt"/>
</dbReference>
<dbReference type="WBParaSite" id="nRc.2.0.1.t35743-RA">
    <property type="protein sequence ID" value="nRc.2.0.1.t35743-RA"/>
    <property type="gene ID" value="nRc.2.0.1.g35743"/>
</dbReference>
<evidence type="ECO:0000256" key="3">
    <source>
        <dbReference type="PROSITE-ProRule" id="PRU00023"/>
    </source>
</evidence>
<organism evidence="4 5">
    <name type="scientific">Romanomermis culicivorax</name>
    <name type="common">Nematode worm</name>
    <dbReference type="NCBI Taxonomy" id="13658"/>
    <lineage>
        <taxon>Eukaryota</taxon>
        <taxon>Metazoa</taxon>
        <taxon>Ecdysozoa</taxon>
        <taxon>Nematoda</taxon>
        <taxon>Enoplea</taxon>
        <taxon>Dorylaimia</taxon>
        <taxon>Mermithida</taxon>
        <taxon>Mermithoidea</taxon>
        <taxon>Mermithidae</taxon>
        <taxon>Romanomermis</taxon>
    </lineage>
</organism>
<evidence type="ECO:0000256" key="1">
    <source>
        <dbReference type="ARBA" id="ARBA00022737"/>
    </source>
</evidence>
<keyword evidence="4" id="KW-1185">Reference proteome</keyword>
<dbReference type="PROSITE" id="PS50088">
    <property type="entry name" value="ANK_REPEAT"/>
    <property type="match status" value="1"/>
</dbReference>
<keyword evidence="2 3" id="KW-0040">ANK repeat</keyword>
<dbReference type="Gene3D" id="1.25.40.20">
    <property type="entry name" value="Ankyrin repeat-containing domain"/>
    <property type="match status" value="1"/>
</dbReference>
<dbReference type="Proteomes" id="UP000887565">
    <property type="component" value="Unplaced"/>
</dbReference>
<dbReference type="InterPro" id="IPR036770">
    <property type="entry name" value="Ankyrin_rpt-contain_sf"/>
</dbReference>
<reference evidence="5" key="1">
    <citation type="submission" date="2022-11" db="UniProtKB">
        <authorList>
            <consortium name="WormBaseParasite"/>
        </authorList>
    </citation>
    <scope>IDENTIFICATION</scope>
</reference>
<protein>
    <submittedName>
        <fullName evidence="5">Myotrophin</fullName>
    </submittedName>
</protein>
<dbReference type="PROSITE" id="PS50297">
    <property type="entry name" value="ANK_REP_REGION"/>
    <property type="match status" value="1"/>
</dbReference>
<evidence type="ECO:0000313" key="5">
    <source>
        <dbReference type="WBParaSite" id="nRc.2.0.1.t35743-RA"/>
    </source>
</evidence>
<dbReference type="PANTHER" id="PTHR24198:SF165">
    <property type="entry name" value="ANKYRIN REPEAT-CONTAINING PROTEIN-RELATED"/>
    <property type="match status" value="1"/>
</dbReference>
<dbReference type="SMART" id="SM00248">
    <property type="entry name" value="ANK"/>
    <property type="match status" value="3"/>
</dbReference>
<dbReference type="PANTHER" id="PTHR24198">
    <property type="entry name" value="ANKYRIN REPEAT AND PROTEIN KINASE DOMAIN-CONTAINING PROTEIN"/>
    <property type="match status" value="1"/>
</dbReference>